<reference evidence="2" key="1">
    <citation type="journal article" date="2014" name="Int. J. Syst. Evol. Microbiol.">
        <title>Complete genome sequence of Corynebacterium casei LMG S-19264T (=DSM 44701T), isolated from a smear-ripened cheese.</title>
        <authorList>
            <consortium name="US DOE Joint Genome Institute (JGI-PGF)"/>
            <person name="Walter F."/>
            <person name="Albersmeier A."/>
            <person name="Kalinowski J."/>
            <person name="Ruckert C."/>
        </authorList>
    </citation>
    <scope>NUCLEOTIDE SEQUENCE</scope>
    <source>
        <strain evidence="2">CGMCC 4.7430</strain>
    </source>
</reference>
<comment type="caution">
    <text evidence="2">The sequence shown here is derived from an EMBL/GenBank/DDBJ whole genome shotgun (WGS) entry which is preliminary data.</text>
</comment>
<gene>
    <name evidence="2" type="ORF">GCM10012278_39380</name>
</gene>
<name>A0A918A5E0_9ACTN</name>
<keyword evidence="3" id="KW-1185">Reference proteome</keyword>
<keyword evidence="1" id="KW-1133">Transmembrane helix</keyword>
<evidence type="ECO:0000313" key="2">
    <source>
        <dbReference type="EMBL" id="GGP08283.1"/>
    </source>
</evidence>
<keyword evidence="1" id="KW-0472">Membrane</keyword>
<reference evidence="2" key="2">
    <citation type="submission" date="2020-09" db="EMBL/GenBank/DDBJ databases">
        <authorList>
            <person name="Sun Q."/>
            <person name="Zhou Y."/>
        </authorList>
    </citation>
    <scope>NUCLEOTIDE SEQUENCE</scope>
    <source>
        <strain evidence="2">CGMCC 4.7430</strain>
    </source>
</reference>
<dbReference type="Proteomes" id="UP000660745">
    <property type="component" value="Unassembled WGS sequence"/>
</dbReference>
<sequence length="166" mass="17386">MGSVKMSATFMRRALAALTAIAVLGAAFELFAERHWRSPQQLVPWAALALLAVAAVLLLLKESRGLTRTIRVIAGAVLLASAIGVYAHVSANFTMGSFDQSLDGTWAGMSVVSQYWYALTKAVGNAPPLAPGMLAQAALLVLLATFAGSGTAATESRHRRAMADAD</sequence>
<proteinExistence type="predicted"/>
<feature type="transmembrane region" description="Helical" evidence="1">
    <location>
        <begin position="42"/>
        <end position="60"/>
    </location>
</feature>
<dbReference type="AlphaFoldDB" id="A0A918A5E0"/>
<dbReference type="EMBL" id="BMNK01000006">
    <property type="protein sequence ID" value="GGP08283.1"/>
    <property type="molecule type" value="Genomic_DNA"/>
</dbReference>
<feature type="transmembrane region" description="Helical" evidence="1">
    <location>
        <begin position="72"/>
        <end position="89"/>
    </location>
</feature>
<accession>A0A918A5E0</accession>
<protein>
    <submittedName>
        <fullName evidence="2">Uncharacterized protein</fullName>
    </submittedName>
</protein>
<evidence type="ECO:0000256" key="1">
    <source>
        <dbReference type="SAM" id="Phobius"/>
    </source>
</evidence>
<evidence type="ECO:0000313" key="3">
    <source>
        <dbReference type="Proteomes" id="UP000660745"/>
    </source>
</evidence>
<organism evidence="2 3">
    <name type="scientific">Nonomuraea glycinis</name>
    <dbReference type="NCBI Taxonomy" id="2047744"/>
    <lineage>
        <taxon>Bacteria</taxon>
        <taxon>Bacillati</taxon>
        <taxon>Actinomycetota</taxon>
        <taxon>Actinomycetes</taxon>
        <taxon>Streptosporangiales</taxon>
        <taxon>Streptosporangiaceae</taxon>
        <taxon>Nonomuraea</taxon>
    </lineage>
</organism>
<keyword evidence="1" id="KW-0812">Transmembrane</keyword>
<feature type="transmembrane region" description="Helical" evidence="1">
    <location>
        <begin position="133"/>
        <end position="153"/>
    </location>
</feature>